<comment type="function">
    <text evidence="9">Guanine nucleotide-binding proteins (G proteins) are involved as a modulator or transducer in various transmembrane signaling systems. The beta and gamma chains are required for the GTPase activity, for replacement of GDP by GTP, and for G protein-effector interaction.</text>
</comment>
<dbReference type="InterPro" id="IPR001770">
    <property type="entry name" value="G-protein_gamma"/>
</dbReference>
<dbReference type="PRINTS" id="PR00321">
    <property type="entry name" value="GPROTEING"/>
</dbReference>
<keyword evidence="6 9" id="KW-0807">Transducer</keyword>
<evidence type="ECO:0000256" key="9">
    <source>
        <dbReference type="RuleBase" id="RU004973"/>
    </source>
</evidence>
<name>A0A3M6TH60_POCDA</name>
<dbReference type="Pfam" id="PF00631">
    <property type="entry name" value="G-gamma"/>
    <property type="match status" value="1"/>
</dbReference>
<dbReference type="InterPro" id="IPR015898">
    <property type="entry name" value="G-protein_gamma-like_dom"/>
</dbReference>
<comment type="subcellular location">
    <subcellularLocation>
        <location evidence="1 9">Cell membrane</location>
        <topology evidence="1 9">Lipid-anchor</topology>
        <orientation evidence="1 9">Cytoplasmic side</orientation>
    </subcellularLocation>
</comment>
<evidence type="ECO:0000256" key="7">
    <source>
        <dbReference type="ARBA" id="ARBA00023288"/>
    </source>
</evidence>
<comment type="caution">
    <text evidence="12">The sequence shown here is derived from an EMBL/GenBank/DDBJ whole genome shotgun (WGS) entry which is preliminary data.</text>
</comment>
<evidence type="ECO:0000256" key="3">
    <source>
        <dbReference type="ARBA" id="ARBA00022475"/>
    </source>
</evidence>
<evidence type="ECO:0000256" key="4">
    <source>
        <dbReference type="ARBA" id="ARBA00022481"/>
    </source>
</evidence>
<dbReference type="SMART" id="SM01224">
    <property type="entry name" value="G_gamma"/>
    <property type="match status" value="1"/>
</dbReference>
<sequence length="157" mass="18340">MTQLEKEHFSHPTSEYNDRNRRQAPDMSVNKRFESCYPTAHARKGPHPSHLRLVFHIDKIRRFQWKFGSERPRRSEVSVTKRASSAMSYATTTETLRIQRITVDQLRTELKVNRIKVSEAANELKTYVEKIQREDPLVTGVPGNQNPFKERSSCTLI</sequence>
<comment type="similarity">
    <text evidence="2 9">Belongs to the G protein gamma family.</text>
</comment>
<dbReference type="CDD" id="cd00068">
    <property type="entry name" value="GGL"/>
    <property type="match status" value="1"/>
</dbReference>
<dbReference type="STRING" id="46731.A0A3M6TH60"/>
<keyword evidence="5 9" id="KW-0472">Membrane</keyword>
<evidence type="ECO:0000256" key="1">
    <source>
        <dbReference type="ARBA" id="ARBA00004342"/>
    </source>
</evidence>
<evidence type="ECO:0000256" key="10">
    <source>
        <dbReference type="SAM" id="MobiDB-lite"/>
    </source>
</evidence>
<dbReference type="SMART" id="SM00224">
    <property type="entry name" value="GGL"/>
    <property type="match status" value="1"/>
</dbReference>
<evidence type="ECO:0000256" key="2">
    <source>
        <dbReference type="ARBA" id="ARBA00007431"/>
    </source>
</evidence>
<keyword evidence="13" id="KW-1185">Reference proteome</keyword>
<dbReference type="SUPFAM" id="SSF48670">
    <property type="entry name" value="Transducin (heterotrimeric G protein), gamma chain"/>
    <property type="match status" value="1"/>
</dbReference>
<evidence type="ECO:0000259" key="11">
    <source>
        <dbReference type="PROSITE" id="PS50058"/>
    </source>
</evidence>
<protein>
    <recommendedName>
        <fullName evidence="9">Guanine nucleotide-binding protein subunit gamma</fullName>
    </recommendedName>
</protein>
<comment type="subunit">
    <text evidence="9">G proteins are composed of 3 units; alpha, beta and gamma.</text>
</comment>
<feature type="region of interest" description="Disordered" evidence="10">
    <location>
        <begin position="1"/>
        <end position="26"/>
    </location>
</feature>
<evidence type="ECO:0000256" key="6">
    <source>
        <dbReference type="ARBA" id="ARBA00023224"/>
    </source>
</evidence>
<dbReference type="PANTHER" id="PTHR13809">
    <property type="entry name" value="GUANINE NUCLEOTIDE-BINDING PROTEIN GAMMA SUBUNIT"/>
    <property type="match status" value="1"/>
</dbReference>
<gene>
    <name evidence="12" type="ORF">pdam_00016580</name>
</gene>
<dbReference type="EMBL" id="RCHS01003615">
    <property type="protein sequence ID" value="RMX40574.1"/>
    <property type="molecule type" value="Genomic_DNA"/>
</dbReference>
<dbReference type="GO" id="GO:0031681">
    <property type="term" value="F:G-protein beta-subunit binding"/>
    <property type="evidence" value="ECO:0007669"/>
    <property type="project" value="InterPro"/>
</dbReference>
<dbReference type="GO" id="GO:0007186">
    <property type="term" value="P:G protein-coupled receptor signaling pathway"/>
    <property type="evidence" value="ECO:0007669"/>
    <property type="project" value="InterPro"/>
</dbReference>
<dbReference type="InterPro" id="IPR036284">
    <property type="entry name" value="GGL_sf"/>
</dbReference>
<accession>A0A3M6TH60</accession>
<keyword evidence="8" id="KW-0636">Prenylation</keyword>
<dbReference type="GO" id="GO:0005834">
    <property type="term" value="C:heterotrimeric G-protein complex"/>
    <property type="evidence" value="ECO:0007669"/>
    <property type="project" value="InterPro"/>
</dbReference>
<evidence type="ECO:0000256" key="5">
    <source>
        <dbReference type="ARBA" id="ARBA00023136"/>
    </source>
</evidence>
<evidence type="ECO:0000313" key="12">
    <source>
        <dbReference type="EMBL" id="RMX40574.1"/>
    </source>
</evidence>
<keyword evidence="7 9" id="KW-0449">Lipoprotein</keyword>
<dbReference type="Proteomes" id="UP000275408">
    <property type="component" value="Unassembled WGS sequence"/>
</dbReference>
<organism evidence="12 13">
    <name type="scientific">Pocillopora damicornis</name>
    <name type="common">Cauliflower coral</name>
    <name type="synonym">Millepora damicornis</name>
    <dbReference type="NCBI Taxonomy" id="46731"/>
    <lineage>
        <taxon>Eukaryota</taxon>
        <taxon>Metazoa</taxon>
        <taxon>Cnidaria</taxon>
        <taxon>Anthozoa</taxon>
        <taxon>Hexacorallia</taxon>
        <taxon>Scleractinia</taxon>
        <taxon>Astrocoeniina</taxon>
        <taxon>Pocilloporidae</taxon>
        <taxon>Pocillopora</taxon>
    </lineage>
</organism>
<feature type="domain" description="G protein gamma" evidence="11">
    <location>
        <begin position="92"/>
        <end position="157"/>
    </location>
</feature>
<keyword evidence="3 9" id="KW-1003">Cell membrane</keyword>
<evidence type="ECO:0000256" key="8">
    <source>
        <dbReference type="ARBA" id="ARBA00023289"/>
    </source>
</evidence>
<proteinExistence type="inferred from homology"/>
<reference evidence="12 13" key="1">
    <citation type="journal article" date="2018" name="Sci. Rep.">
        <title>Comparative analysis of the Pocillopora damicornis genome highlights role of immune system in coral evolution.</title>
        <authorList>
            <person name="Cunning R."/>
            <person name="Bay R.A."/>
            <person name="Gillette P."/>
            <person name="Baker A.C."/>
            <person name="Traylor-Knowles N."/>
        </authorList>
    </citation>
    <scope>NUCLEOTIDE SEQUENCE [LARGE SCALE GENOMIC DNA]</scope>
    <source>
        <strain evidence="12">RSMAS</strain>
        <tissue evidence="12">Whole animal</tissue>
    </source>
</reference>
<dbReference type="Gene3D" id="4.10.260.10">
    <property type="entry name" value="Transducin (heterotrimeric G protein), gamma chain"/>
    <property type="match status" value="1"/>
</dbReference>
<dbReference type="AlphaFoldDB" id="A0A3M6TH60"/>
<dbReference type="FunFam" id="4.10.260.10:FF:000001">
    <property type="entry name" value="Guanine nucleotide-binding protein subunit gamma"/>
    <property type="match status" value="1"/>
</dbReference>
<dbReference type="PROSITE" id="PS50058">
    <property type="entry name" value="G_PROTEIN_GAMMA"/>
    <property type="match status" value="1"/>
</dbReference>
<keyword evidence="4" id="KW-0488">Methylation</keyword>
<evidence type="ECO:0000313" key="13">
    <source>
        <dbReference type="Proteomes" id="UP000275408"/>
    </source>
</evidence>